<dbReference type="Proteomes" id="UP000595466">
    <property type="component" value="Chromosome"/>
</dbReference>
<sequence>MKQNNYLTKKLVSVEAENKVTEKVIELLKKNDFTFCNFTEVVQKVKSFYENNGTI</sequence>
<evidence type="ECO:0000313" key="2">
    <source>
        <dbReference type="Proteomes" id="UP000595466"/>
    </source>
</evidence>
<evidence type="ECO:0000313" key="1">
    <source>
        <dbReference type="EMBL" id="QQM62462.1"/>
    </source>
</evidence>
<protein>
    <submittedName>
        <fullName evidence="1">Uncharacterized protein</fullName>
    </submittedName>
</protein>
<dbReference type="RefSeq" id="WP_198073543.1">
    <property type="nucleotide sequence ID" value="NZ_CP065802.1"/>
</dbReference>
<organism evidence="1 2">
    <name type="scientific">Lactiplantibacillus plantarum</name>
    <name type="common">Lactobacillus plantarum</name>
    <dbReference type="NCBI Taxonomy" id="1590"/>
    <lineage>
        <taxon>Bacteria</taxon>
        <taxon>Bacillati</taxon>
        <taxon>Bacillota</taxon>
        <taxon>Bacilli</taxon>
        <taxon>Lactobacillales</taxon>
        <taxon>Lactobacillaceae</taxon>
        <taxon>Lactiplantibacillus</taxon>
    </lineage>
</organism>
<proteinExistence type="predicted"/>
<name>A0AAX1KDR2_LACPN</name>
<accession>A0AAX1KDR2</accession>
<gene>
    <name evidence="1" type="ORF">JH395_09595</name>
</gene>
<dbReference type="EMBL" id="CP066817">
    <property type="protein sequence ID" value="QQM62462.1"/>
    <property type="molecule type" value="Genomic_DNA"/>
</dbReference>
<reference evidence="1 2" key="1">
    <citation type="submission" date="2020-12" db="EMBL/GenBank/DDBJ databases">
        <title>Whole genome sequencing of Lactobacillus plantarum PC518.</title>
        <authorList>
            <person name="Guo Q."/>
        </authorList>
    </citation>
    <scope>NUCLEOTIDE SEQUENCE [LARGE SCALE GENOMIC DNA]</scope>
    <source>
        <strain evidence="1 2">PC518</strain>
    </source>
</reference>
<dbReference type="AlphaFoldDB" id="A0AAX1KDR2"/>